<reference evidence="1" key="2">
    <citation type="journal article" date="2024" name="Plant">
        <title>Genomic evolution and insights into agronomic trait innovations of Sesamum species.</title>
        <authorList>
            <person name="Miao H."/>
            <person name="Wang L."/>
            <person name="Qu L."/>
            <person name="Liu H."/>
            <person name="Sun Y."/>
            <person name="Le M."/>
            <person name="Wang Q."/>
            <person name="Wei S."/>
            <person name="Zheng Y."/>
            <person name="Lin W."/>
            <person name="Duan Y."/>
            <person name="Cao H."/>
            <person name="Xiong S."/>
            <person name="Wang X."/>
            <person name="Wei L."/>
            <person name="Li C."/>
            <person name="Ma Q."/>
            <person name="Ju M."/>
            <person name="Zhao R."/>
            <person name="Li G."/>
            <person name="Mu C."/>
            <person name="Tian Q."/>
            <person name="Mei H."/>
            <person name="Zhang T."/>
            <person name="Gao T."/>
            <person name="Zhang H."/>
        </authorList>
    </citation>
    <scope>NUCLEOTIDE SEQUENCE</scope>
    <source>
        <strain evidence="1">3651</strain>
    </source>
</reference>
<name>A0AAE2CY74_9LAMI</name>
<evidence type="ECO:0000313" key="2">
    <source>
        <dbReference type="Proteomes" id="UP001293254"/>
    </source>
</evidence>
<evidence type="ECO:0000313" key="1">
    <source>
        <dbReference type="EMBL" id="KAK4438996.1"/>
    </source>
</evidence>
<dbReference type="EMBL" id="JACGWO010000001">
    <property type="protein sequence ID" value="KAK4438996.1"/>
    <property type="molecule type" value="Genomic_DNA"/>
</dbReference>
<sequence length="103" mass="11110">MQKDEIVVRPTLSMIEEGPKCWNTTRTLGHTIVNYLEVKKKATTPSVIVLVKKQGSKSIVDFIVEVVADCAGDVVAEVAVKTQAGVDLAGQLKLSSNNSNKRA</sequence>
<proteinExistence type="predicted"/>
<keyword evidence="2" id="KW-1185">Reference proteome</keyword>
<organism evidence="1 2">
    <name type="scientific">Sesamum alatum</name>
    <dbReference type="NCBI Taxonomy" id="300844"/>
    <lineage>
        <taxon>Eukaryota</taxon>
        <taxon>Viridiplantae</taxon>
        <taxon>Streptophyta</taxon>
        <taxon>Embryophyta</taxon>
        <taxon>Tracheophyta</taxon>
        <taxon>Spermatophyta</taxon>
        <taxon>Magnoliopsida</taxon>
        <taxon>eudicotyledons</taxon>
        <taxon>Gunneridae</taxon>
        <taxon>Pentapetalae</taxon>
        <taxon>asterids</taxon>
        <taxon>lamiids</taxon>
        <taxon>Lamiales</taxon>
        <taxon>Pedaliaceae</taxon>
        <taxon>Sesamum</taxon>
    </lineage>
</organism>
<gene>
    <name evidence="1" type="ORF">Salat_0234200</name>
</gene>
<dbReference type="Proteomes" id="UP001293254">
    <property type="component" value="Unassembled WGS sequence"/>
</dbReference>
<dbReference type="AlphaFoldDB" id="A0AAE2CY74"/>
<comment type="caution">
    <text evidence="1">The sequence shown here is derived from an EMBL/GenBank/DDBJ whole genome shotgun (WGS) entry which is preliminary data.</text>
</comment>
<reference evidence="1" key="1">
    <citation type="submission" date="2020-06" db="EMBL/GenBank/DDBJ databases">
        <authorList>
            <person name="Li T."/>
            <person name="Hu X."/>
            <person name="Zhang T."/>
            <person name="Song X."/>
            <person name="Zhang H."/>
            <person name="Dai N."/>
            <person name="Sheng W."/>
            <person name="Hou X."/>
            <person name="Wei L."/>
        </authorList>
    </citation>
    <scope>NUCLEOTIDE SEQUENCE</scope>
    <source>
        <strain evidence="1">3651</strain>
        <tissue evidence="1">Leaf</tissue>
    </source>
</reference>
<accession>A0AAE2CY74</accession>
<protein>
    <submittedName>
        <fullName evidence="1">Uncharacterized protein</fullName>
    </submittedName>
</protein>